<dbReference type="PROSITE" id="PS51471">
    <property type="entry name" value="FE2OG_OXY"/>
    <property type="match status" value="1"/>
</dbReference>
<dbReference type="InterPro" id="IPR027443">
    <property type="entry name" value="IPNS-like_sf"/>
</dbReference>
<keyword evidence="2 5" id="KW-0479">Metal-binding</keyword>
<dbReference type="InterPro" id="IPR044861">
    <property type="entry name" value="IPNS-like_FE2OG_OXY"/>
</dbReference>
<comment type="similarity">
    <text evidence="1 5">Belongs to the iron/ascorbate-dependent oxidoreductase family.</text>
</comment>
<gene>
    <name evidence="7" type="ORF">URODEC1_LOCUS17574</name>
</gene>
<keyword evidence="4 5" id="KW-0408">Iron</keyword>
<feature type="domain" description="Fe2OG dioxygenase" evidence="6">
    <location>
        <begin position="295"/>
        <end position="395"/>
    </location>
</feature>
<dbReference type="Gene3D" id="2.60.120.330">
    <property type="entry name" value="B-lactam Antibiotic, Isopenicillin N Synthase, Chain"/>
    <property type="match status" value="1"/>
</dbReference>
<dbReference type="GO" id="GO:0016491">
    <property type="term" value="F:oxidoreductase activity"/>
    <property type="evidence" value="ECO:0007669"/>
    <property type="project" value="UniProtKB-KW"/>
</dbReference>
<evidence type="ECO:0000256" key="2">
    <source>
        <dbReference type="ARBA" id="ARBA00022723"/>
    </source>
</evidence>
<keyword evidence="3 5" id="KW-0560">Oxidoreductase</keyword>
<dbReference type="SUPFAM" id="SSF51197">
    <property type="entry name" value="Clavaminate synthase-like"/>
    <property type="match status" value="1"/>
</dbReference>
<reference evidence="7" key="1">
    <citation type="submission" date="2024-10" db="EMBL/GenBank/DDBJ databases">
        <authorList>
            <person name="Ryan C."/>
        </authorList>
    </citation>
    <scope>NUCLEOTIDE SEQUENCE [LARGE SCALE GENOMIC DNA]</scope>
</reference>
<dbReference type="EMBL" id="OZ075123">
    <property type="protein sequence ID" value="CAL4915534.1"/>
    <property type="molecule type" value="Genomic_DNA"/>
</dbReference>
<dbReference type="Pfam" id="PF14226">
    <property type="entry name" value="DIOX_N"/>
    <property type="match status" value="1"/>
</dbReference>
<evidence type="ECO:0000259" key="6">
    <source>
        <dbReference type="PROSITE" id="PS51471"/>
    </source>
</evidence>
<evidence type="ECO:0000256" key="3">
    <source>
        <dbReference type="ARBA" id="ARBA00023002"/>
    </source>
</evidence>
<protein>
    <recommendedName>
        <fullName evidence="6">Fe2OG dioxygenase domain-containing protein</fullName>
    </recommendedName>
</protein>
<dbReference type="FunFam" id="2.60.120.330:FF:000001">
    <property type="entry name" value="Protein SRG1"/>
    <property type="match status" value="1"/>
</dbReference>
<evidence type="ECO:0000256" key="5">
    <source>
        <dbReference type="RuleBase" id="RU003682"/>
    </source>
</evidence>
<organism evidence="7 8">
    <name type="scientific">Urochloa decumbens</name>
    <dbReference type="NCBI Taxonomy" id="240449"/>
    <lineage>
        <taxon>Eukaryota</taxon>
        <taxon>Viridiplantae</taxon>
        <taxon>Streptophyta</taxon>
        <taxon>Embryophyta</taxon>
        <taxon>Tracheophyta</taxon>
        <taxon>Spermatophyta</taxon>
        <taxon>Magnoliopsida</taxon>
        <taxon>Liliopsida</taxon>
        <taxon>Poales</taxon>
        <taxon>Poaceae</taxon>
        <taxon>PACMAD clade</taxon>
        <taxon>Panicoideae</taxon>
        <taxon>Panicodae</taxon>
        <taxon>Paniceae</taxon>
        <taxon>Melinidinae</taxon>
        <taxon>Urochloa</taxon>
    </lineage>
</organism>
<dbReference type="InterPro" id="IPR026992">
    <property type="entry name" value="DIOX_N"/>
</dbReference>
<dbReference type="GO" id="GO:0046872">
    <property type="term" value="F:metal ion binding"/>
    <property type="evidence" value="ECO:0007669"/>
    <property type="project" value="UniProtKB-KW"/>
</dbReference>
<keyword evidence="8" id="KW-1185">Reference proteome</keyword>
<dbReference type="Pfam" id="PF03171">
    <property type="entry name" value="2OG-FeII_Oxy"/>
    <property type="match status" value="1"/>
</dbReference>
<dbReference type="InterPro" id="IPR050295">
    <property type="entry name" value="Plant_2OG-oxidoreductases"/>
</dbReference>
<dbReference type="InterPro" id="IPR005123">
    <property type="entry name" value="Oxoglu/Fe-dep_dioxygenase_dom"/>
</dbReference>
<sequence>MRSRVWIDRWLDWPLAPTLGSGFPQRFRVWSKLPLNLDYEATVTCHASLPIELLYAAYPPCELSVIPSVCMSSATPRKKLQGNQGRMAEIFDKMKVEFVDQDESVQAVADNIHDTGEVPERYVRSEIKADPVIVDAEGYNLPVIDMSRLLNPEFSEEETAKLGSACENWGFFQLVNHRFNGGLLQKIKADITEFFSLPLEEKLAVAIPPNGIQGFGHHFVFSKEQKLDWVDILFLATRPVEERSLAFWPTKPSTFRDTMDKYSLELSNLSVQLFKVMANNLGVNQEALLGTFKGLPQSMRINYYPPCSQADKVLGLSPHTDGVGMTFLLQVNDVEGLQIRKDGRWFSVKAIPGALVVNIGDVLEVLTNGQYKSIEHRAVINPVKERITIATFHSVSLGCTIGPLQELLKAGEARYKVLDSVEFTKGYFSAKLEGRRYLESLKL</sequence>
<dbReference type="AlphaFoldDB" id="A0ABC8WYE9"/>
<evidence type="ECO:0000256" key="4">
    <source>
        <dbReference type="ARBA" id="ARBA00023004"/>
    </source>
</evidence>
<dbReference type="PANTHER" id="PTHR47991">
    <property type="entry name" value="OXOGLUTARATE/IRON-DEPENDENT DIOXYGENASE"/>
    <property type="match status" value="1"/>
</dbReference>
<dbReference type="Proteomes" id="UP001497457">
    <property type="component" value="Chromosome 13rd"/>
</dbReference>
<evidence type="ECO:0000313" key="8">
    <source>
        <dbReference type="Proteomes" id="UP001497457"/>
    </source>
</evidence>
<evidence type="ECO:0000256" key="1">
    <source>
        <dbReference type="ARBA" id="ARBA00008056"/>
    </source>
</evidence>
<proteinExistence type="inferred from homology"/>
<name>A0ABC8WYE9_9POAL</name>
<accession>A0ABC8WYE9</accession>
<evidence type="ECO:0000313" key="7">
    <source>
        <dbReference type="EMBL" id="CAL4915534.1"/>
    </source>
</evidence>